<dbReference type="PANTHER" id="PTHR30029:SF2">
    <property type="entry name" value="STAGE V SPORULATION PROTEIN R"/>
    <property type="match status" value="1"/>
</dbReference>
<dbReference type="Pfam" id="PF24755">
    <property type="entry name" value="SpoVR_C"/>
    <property type="match status" value="1"/>
</dbReference>
<dbReference type="STRING" id="393762.SAMN05660472_00903"/>
<dbReference type="AlphaFoldDB" id="A0A1G8ZM01"/>
<name>A0A1G8ZM01_9FIRM</name>
<sequence length="458" mass="54706">MMEYTIKELEKWDEKIRMIAKAENLDWYPQEYEICSYEDMLCFEAYVGMPSHYPHWSYGKNYERKKTLYKYNLEGLPYEMVINSNPCIAYLMRDNTLLLQILTMAHVYGHNDFFKNNRLFLEGTRAEYTVEMFKNHGDRIRRYIANPSIGYEGVERILDAAHAIRYHTSKVIGYKGLSRQEKKEKILQKYYKDSKIEGLLDEKKNIPFPDLNKIPLEATEDIIGFLAEYGKLQEWERDIVEIVIKETKYFMPQIETKIMNEGWASYWHYKILSKLELPQHLHMEFLNRHNLVIRPFTGNINPYYIGFKIFNDIEKKYGVDKIFEVRKLERDQSFIRKYLTKELCEEMNLFQYNKQNNFYVVEEISDEEGWKKIRDTLANIVGMGSFPHINVVEVDAKDNTLVLQHEYDGRELELSYAYETLKYISTLWNGKVVLRTTLNNIKKIIFCSEDKKVSIKDL</sequence>
<evidence type="ECO:0000259" key="1">
    <source>
        <dbReference type="Pfam" id="PF04293"/>
    </source>
</evidence>
<keyword evidence="4" id="KW-1185">Reference proteome</keyword>
<dbReference type="PANTHER" id="PTHR30029">
    <property type="entry name" value="STAGE V SPORULATION PROTEIN R"/>
    <property type="match status" value="1"/>
</dbReference>
<feature type="domain" description="SpoVR protein-like N-terminal" evidence="1">
    <location>
        <begin position="4"/>
        <end position="384"/>
    </location>
</feature>
<feature type="domain" description="SpoVR-like C-terminal" evidence="2">
    <location>
        <begin position="387"/>
        <end position="437"/>
    </location>
</feature>
<evidence type="ECO:0000259" key="2">
    <source>
        <dbReference type="Pfam" id="PF24755"/>
    </source>
</evidence>
<evidence type="ECO:0000313" key="3">
    <source>
        <dbReference type="EMBL" id="SDK16078.1"/>
    </source>
</evidence>
<dbReference type="InterPro" id="IPR057008">
    <property type="entry name" value="SpoVR-like_C"/>
</dbReference>
<organism evidence="3 4">
    <name type="scientific">Natronincola ferrireducens</name>
    <dbReference type="NCBI Taxonomy" id="393762"/>
    <lineage>
        <taxon>Bacteria</taxon>
        <taxon>Bacillati</taxon>
        <taxon>Bacillota</taxon>
        <taxon>Clostridia</taxon>
        <taxon>Peptostreptococcales</taxon>
        <taxon>Natronincolaceae</taxon>
        <taxon>Natronincola</taxon>
    </lineage>
</organism>
<dbReference type="RefSeq" id="WP_090550857.1">
    <property type="nucleotide sequence ID" value="NZ_FNFP01000001.1"/>
</dbReference>
<dbReference type="OrthoDB" id="9784270at2"/>
<proteinExistence type="predicted"/>
<dbReference type="InterPro" id="IPR056174">
    <property type="entry name" value="SpoVR_N"/>
</dbReference>
<accession>A0A1G8ZM01</accession>
<dbReference type="EMBL" id="FNFP01000001">
    <property type="protein sequence ID" value="SDK16078.1"/>
    <property type="molecule type" value="Genomic_DNA"/>
</dbReference>
<dbReference type="Proteomes" id="UP000198718">
    <property type="component" value="Unassembled WGS sequence"/>
</dbReference>
<reference evidence="3 4" key="1">
    <citation type="submission" date="2016-10" db="EMBL/GenBank/DDBJ databases">
        <authorList>
            <person name="de Groot N.N."/>
        </authorList>
    </citation>
    <scope>NUCLEOTIDE SEQUENCE [LARGE SCALE GENOMIC DNA]</scope>
    <source>
        <strain evidence="3 4">DSM 18346</strain>
    </source>
</reference>
<dbReference type="Pfam" id="PF04293">
    <property type="entry name" value="SpoVR"/>
    <property type="match status" value="1"/>
</dbReference>
<protein>
    <submittedName>
        <fullName evidence="3">Stage V sporulation protein R</fullName>
    </submittedName>
</protein>
<evidence type="ECO:0000313" key="4">
    <source>
        <dbReference type="Proteomes" id="UP000198718"/>
    </source>
</evidence>
<dbReference type="InterPro" id="IPR007390">
    <property type="entry name" value="Spore_V_R"/>
</dbReference>
<gene>
    <name evidence="3" type="ORF">SAMN05660472_00903</name>
</gene>